<dbReference type="AlphaFoldDB" id="A0A919GHN3"/>
<dbReference type="Proteomes" id="UP000603227">
    <property type="component" value="Unassembled WGS sequence"/>
</dbReference>
<organism evidence="2 3">
    <name type="scientific">Streptomyces capitiformicae</name>
    <dbReference type="NCBI Taxonomy" id="2014920"/>
    <lineage>
        <taxon>Bacteria</taxon>
        <taxon>Bacillati</taxon>
        <taxon>Actinomycetota</taxon>
        <taxon>Actinomycetes</taxon>
        <taxon>Kitasatosporales</taxon>
        <taxon>Streptomycetaceae</taxon>
        <taxon>Streptomyces</taxon>
    </lineage>
</organism>
<evidence type="ECO:0000256" key="1">
    <source>
        <dbReference type="SAM" id="MobiDB-lite"/>
    </source>
</evidence>
<feature type="compositionally biased region" description="Low complexity" evidence="1">
    <location>
        <begin position="12"/>
        <end position="44"/>
    </location>
</feature>
<name>A0A919GHN3_9ACTN</name>
<reference evidence="2" key="1">
    <citation type="journal article" date="2014" name="Int. J. Syst. Evol. Microbiol.">
        <title>Complete genome sequence of Corynebacterium casei LMG S-19264T (=DSM 44701T), isolated from a smear-ripened cheese.</title>
        <authorList>
            <consortium name="US DOE Joint Genome Institute (JGI-PGF)"/>
            <person name="Walter F."/>
            <person name="Albersmeier A."/>
            <person name="Kalinowski J."/>
            <person name="Ruckert C."/>
        </authorList>
    </citation>
    <scope>NUCLEOTIDE SEQUENCE</scope>
    <source>
        <strain evidence="2">CGMCC 4.7403</strain>
    </source>
</reference>
<feature type="compositionally biased region" description="Basic and acidic residues" evidence="1">
    <location>
        <begin position="45"/>
        <end position="59"/>
    </location>
</feature>
<feature type="region of interest" description="Disordered" evidence="1">
    <location>
        <begin position="1"/>
        <end position="59"/>
    </location>
</feature>
<reference evidence="2" key="2">
    <citation type="submission" date="2020-09" db="EMBL/GenBank/DDBJ databases">
        <authorList>
            <person name="Sun Q."/>
            <person name="Zhou Y."/>
        </authorList>
    </citation>
    <scope>NUCLEOTIDE SEQUENCE</scope>
    <source>
        <strain evidence="2">CGMCC 4.7403</strain>
    </source>
</reference>
<accession>A0A919GHN3</accession>
<evidence type="ECO:0000313" key="2">
    <source>
        <dbReference type="EMBL" id="GHH84952.1"/>
    </source>
</evidence>
<dbReference type="EMBL" id="BNAT01000004">
    <property type="protein sequence ID" value="GHH84952.1"/>
    <property type="molecule type" value="Genomic_DNA"/>
</dbReference>
<keyword evidence="3" id="KW-1185">Reference proteome</keyword>
<gene>
    <name evidence="2" type="ORF">GCM10017771_15890</name>
</gene>
<sequence length="59" mass="5966">MPVLPVGDVWPRRSATAPRPGGRGAAAGQARHAGGADAAGQAAQQEKDSLTVTDVDLRC</sequence>
<proteinExistence type="predicted"/>
<evidence type="ECO:0000313" key="3">
    <source>
        <dbReference type="Proteomes" id="UP000603227"/>
    </source>
</evidence>
<protein>
    <submittedName>
        <fullName evidence="2">Uncharacterized protein</fullName>
    </submittedName>
</protein>
<comment type="caution">
    <text evidence="2">The sequence shown here is derived from an EMBL/GenBank/DDBJ whole genome shotgun (WGS) entry which is preliminary data.</text>
</comment>